<dbReference type="GO" id="GO:0110001">
    <property type="term" value="C:toxin-antitoxin complex"/>
    <property type="evidence" value="ECO:0007669"/>
    <property type="project" value="InterPro"/>
</dbReference>
<protein>
    <submittedName>
        <fullName evidence="1">mRNA interferase HigB</fullName>
    </submittedName>
</protein>
<comment type="caution">
    <text evidence="1">The sequence shown here is derived from an EMBL/GenBank/DDBJ whole genome shotgun (WGS) entry which is preliminary data.</text>
</comment>
<dbReference type="Pfam" id="PF09907">
    <property type="entry name" value="HigB_toxin"/>
    <property type="match status" value="1"/>
</dbReference>
<proteinExistence type="predicted"/>
<dbReference type="Proteomes" id="UP000295499">
    <property type="component" value="Unassembled WGS sequence"/>
</dbReference>
<sequence length="97" mass="11169">MEIIGLRRLDVFGIKHADARKSLSTWVGVVEIAAWTRSVDVIIDFPHAKIIKGNRARFKITGNKYRLIVEVDYDDEIVEVRFVGTHAEYDRIDAQQI</sequence>
<dbReference type="EMBL" id="SNWM01000008">
    <property type="protein sequence ID" value="TDO19080.1"/>
    <property type="molecule type" value="Genomic_DNA"/>
</dbReference>
<evidence type="ECO:0000313" key="1">
    <source>
        <dbReference type="EMBL" id="TDO19080.1"/>
    </source>
</evidence>
<keyword evidence="2" id="KW-1185">Reference proteome</keyword>
<accession>A0A4R6IA72</accession>
<reference evidence="1 2" key="1">
    <citation type="submission" date="2019-03" db="EMBL/GenBank/DDBJ databases">
        <title>Genomic Encyclopedia of Archaeal and Bacterial Type Strains, Phase II (KMG-II): from individual species to whole genera.</title>
        <authorList>
            <person name="Goeker M."/>
        </authorList>
    </citation>
    <scope>NUCLEOTIDE SEQUENCE [LARGE SCALE GENOMIC DNA]</scope>
    <source>
        <strain evidence="1 2">DSM 19034</strain>
    </source>
</reference>
<dbReference type="InterPro" id="IPR018669">
    <property type="entry name" value="Toxin_HigB"/>
</dbReference>
<dbReference type="OrthoDB" id="9799912at2"/>
<organism evidence="1 2">
    <name type="scientific">Pedobacter duraquae</name>
    <dbReference type="NCBI Taxonomy" id="425511"/>
    <lineage>
        <taxon>Bacteria</taxon>
        <taxon>Pseudomonadati</taxon>
        <taxon>Bacteroidota</taxon>
        <taxon>Sphingobacteriia</taxon>
        <taxon>Sphingobacteriales</taxon>
        <taxon>Sphingobacteriaceae</taxon>
        <taxon>Pedobacter</taxon>
    </lineage>
</organism>
<gene>
    <name evidence="1" type="ORF">CLV32_4703</name>
</gene>
<dbReference type="AlphaFoldDB" id="A0A4R6IA72"/>
<dbReference type="GO" id="GO:0003723">
    <property type="term" value="F:RNA binding"/>
    <property type="evidence" value="ECO:0007669"/>
    <property type="project" value="InterPro"/>
</dbReference>
<dbReference type="RefSeq" id="WP_133559290.1">
    <property type="nucleotide sequence ID" value="NZ_SNWM01000008.1"/>
</dbReference>
<dbReference type="GO" id="GO:0004519">
    <property type="term" value="F:endonuclease activity"/>
    <property type="evidence" value="ECO:0007669"/>
    <property type="project" value="InterPro"/>
</dbReference>
<evidence type="ECO:0000313" key="2">
    <source>
        <dbReference type="Proteomes" id="UP000295499"/>
    </source>
</evidence>
<name>A0A4R6IA72_9SPHI</name>